<dbReference type="EMBL" id="QPFP01000199">
    <property type="protein sequence ID" value="TEB19297.1"/>
    <property type="molecule type" value="Genomic_DNA"/>
</dbReference>
<evidence type="ECO:0000313" key="3">
    <source>
        <dbReference type="Proteomes" id="UP000298030"/>
    </source>
</evidence>
<proteinExistence type="predicted"/>
<name>A0A4Y7SCP2_COPMI</name>
<keyword evidence="1" id="KW-0812">Transmembrane</keyword>
<organism evidence="2 3">
    <name type="scientific">Coprinellus micaceus</name>
    <name type="common">Glistening ink-cap mushroom</name>
    <name type="synonym">Coprinus micaceus</name>
    <dbReference type="NCBI Taxonomy" id="71717"/>
    <lineage>
        <taxon>Eukaryota</taxon>
        <taxon>Fungi</taxon>
        <taxon>Dikarya</taxon>
        <taxon>Basidiomycota</taxon>
        <taxon>Agaricomycotina</taxon>
        <taxon>Agaricomycetes</taxon>
        <taxon>Agaricomycetidae</taxon>
        <taxon>Agaricales</taxon>
        <taxon>Agaricineae</taxon>
        <taxon>Psathyrellaceae</taxon>
        <taxon>Coprinellus</taxon>
    </lineage>
</organism>
<gene>
    <name evidence="2" type="ORF">FA13DRAFT_383046</name>
</gene>
<keyword evidence="1" id="KW-1133">Transmembrane helix</keyword>
<evidence type="ECO:0000256" key="1">
    <source>
        <dbReference type="SAM" id="Phobius"/>
    </source>
</evidence>
<sequence length="409" mass="46138">MVVPAVCVYTCERLGSPTSTALSFPFSFPFPLLLTPTNAAGGGGGTHSSRCPVVPDAHPSSCILVPVVGPSGSVLGTQLYILSNSPSCTLSNTGAALTSFPPFAEVIWTRARVLHPPLRQYLPRTIRRDNAHIQIKPLCPLPSPSPFPILLLPTHSNHIHPPRTQRPIIQEYIRPTCPRPTHPAHELRRGEERQRCHKLVFRSRPYPRPRVRVVVLLAIRRAIRGRFGGVCTASFTLRLQPKTFLPSPLPILLFFFFRLRLLPFLLHLLLLVIPLIFKSTTPTRLLTRRQGSRRNDLPPPHRRLRLPRLLRILRRDRKERVVKSIPIVRRTRVRRHHRVVRRSRCWCWCPSSSTPTTPTSTTSPSTVCLTSLSPCSSTTTRTLLSLLPPSFFLPFHPIPVPLPQLFPPL</sequence>
<reference evidence="2 3" key="1">
    <citation type="journal article" date="2019" name="Nat. Ecol. Evol.">
        <title>Megaphylogeny resolves global patterns of mushroom evolution.</title>
        <authorList>
            <person name="Varga T."/>
            <person name="Krizsan K."/>
            <person name="Foldi C."/>
            <person name="Dima B."/>
            <person name="Sanchez-Garcia M."/>
            <person name="Sanchez-Ramirez S."/>
            <person name="Szollosi G.J."/>
            <person name="Szarkandi J.G."/>
            <person name="Papp V."/>
            <person name="Albert L."/>
            <person name="Andreopoulos W."/>
            <person name="Angelini C."/>
            <person name="Antonin V."/>
            <person name="Barry K.W."/>
            <person name="Bougher N.L."/>
            <person name="Buchanan P."/>
            <person name="Buyck B."/>
            <person name="Bense V."/>
            <person name="Catcheside P."/>
            <person name="Chovatia M."/>
            <person name="Cooper J."/>
            <person name="Damon W."/>
            <person name="Desjardin D."/>
            <person name="Finy P."/>
            <person name="Geml J."/>
            <person name="Haridas S."/>
            <person name="Hughes K."/>
            <person name="Justo A."/>
            <person name="Karasinski D."/>
            <person name="Kautmanova I."/>
            <person name="Kiss B."/>
            <person name="Kocsube S."/>
            <person name="Kotiranta H."/>
            <person name="LaButti K.M."/>
            <person name="Lechner B.E."/>
            <person name="Liimatainen K."/>
            <person name="Lipzen A."/>
            <person name="Lukacs Z."/>
            <person name="Mihaltcheva S."/>
            <person name="Morgado L.N."/>
            <person name="Niskanen T."/>
            <person name="Noordeloos M.E."/>
            <person name="Ohm R.A."/>
            <person name="Ortiz-Santana B."/>
            <person name="Ovrebo C."/>
            <person name="Racz N."/>
            <person name="Riley R."/>
            <person name="Savchenko A."/>
            <person name="Shiryaev A."/>
            <person name="Soop K."/>
            <person name="Spirin V."/>
            <person name="Szebenyi C."/>
            <person name="Tomsovsky M."/>
            <person name="Tulloss R.E."/>
            <person name="Uehling J."/>
            <person name="Grigoriev I.V."/>
            <person name="Vagvolgyi C."/>
            <person name="Papp T."/>
            <person name="Martin F.M."/>
            <person name="Miettinen O."/>
            <person name="Hibbett D.S."/>
            <person name="Nagy L.G."/>
        </authorList>
    </citation>
    <scope>NUCLEOTIDE SEQUENCE [LARGE SCALE GENOMIC DNA]</scope>
    <source>
        <strain evidence="2 3">FP101781</strain>
    </source>
</reference>
<keyword evidence="3" id="KW-1185">Reference proteome</keyword>
<evidence type="ECO:0000313" key="2">
    <source>
        <dbReference type="EMBL" id="TEB19297.1"/>
    </source>
</evidence>
<accession>A0A4Y7SCP2</accession>
<protein>
    <submittedName>
        <fullName evidence="2">Uncharacterized protein</fullName>
    </submittedName>
</protein>
<dbReference type="Proteomes" id="UP000298030">
    <property type="component" value="Unassembled WGS sequence"/>
</dbReference>
<keyword evidence="1" id="KW-0472">Membrane</keyword>
<feature type="transmembrane region" description="Helical" evidence="1">
    <location>
        <begin position="251"/>
        <end position="277"/>
    </location>
</feature>
<comment type="caution">
    <text evidence="2">The sequence shown here is derived from an EMBL/GenBank/DDBJ whole genome shotgun (WGS) entry which is preliminary data.</text>
</comment>
<dbReference type="AlphaFoldDB" id="A0A4Y7SCP2"/>